<feature type="region of interest" description="Disordered" evidence="1">
    <location>
        <begin position="1"/>
        <end position="73"/>
    </location>
</feature>
<feature type="compositionally biased region" description="Basic and acidic residues" evidence="1">
    <location>
        <begin position="1"/>
        <end position="15"/>
    </location>
</feature>
<evidence type="ECO:0000313" key="3">
    <source>
        <dbReference type="Proteomes" id="UP001066276"/>
    </source>
</evidence>
<keyword evidence="3" id="KW-1185">Reference proteome</keyword>
<dbReference type="Proteomes" id="UP001066276">
    <property type="component" value="Chromosome 4_1"/>
</dbReference>
<sequence length="221" mass="24227">MIRDHSPKPAMHLDTDSTVNNVFSPTGLDELAERGSADSPGEPRKLQRENSTGAGKRAALHTEVRAAGKRELEKSTERLAAAAPEAARQRSSAVVAPRNTVTTKLHILVKPKNVDLNLRTKRAESLESVEEIGVEQQINRGNTANKISLFENRGSSQSHRQIDFYATKSIPLTKKFVGRAELKFGKQAKESEPVDQSASKQSSSQKSPEDEQPVGKTLHEI</sequence>
<organism evidence="2 3">
    <name type="scientific">Pleurodeles waltl</name>
    <name type="common">Iberian ribbed newt</name>
    <dbReference type="NCBI Taxonomy" id="8319"/>
    <lineage>
        <taxon>Eukaryota</taxon>
        <taxon>Metazoa</taxon>
        <taxon>Chordata</taxon>
        <taxon>Craniata</taxon>
        <taxon>Vertebrata</taxon>
        <taxon>Euteleostomi</taxon>
        <taxon>Amphibia</taxon>
        <taxon>Batrachia</taxon>
        <taxon>Caudata</taxon>
        <taxon>Salamandroidea</taxon>
        <taxon>Salamandridae</taxon>
        <taxon>Pleurodelinae</taxon>
        <taxon>Pleurodeles</taxon>
    </lineage>
</organism>
<feature type="compositionally biased region" description="Basic and acidic residues" evidence="1">
    <location>
        <begin position="31"/>
        <end position="48"/>
    </location>
</feature>
<feature type="compositionally biased region" description="Low complexity" evidence="1">
    <location>
        <begin position="195"/>
        <end position="206"/>
    </location>
</feature>
<gene>
    <name evidence="2" type="ORF">NDU88_002481</name>
</gene>
<evidence type="ECO:0000313" key="2">
    <source>
        <dbReference type="EMBL" id="KAJ1170608.1"/>
    </source>
</evidence>
<proteinExistence type="predicted"/>
<accession>A0AAV7T2G8</accession>
<evidence type="ECO:0000256" key="1">
    <source>
        <dbReference type="SAM" id="MobiDB-lite"/>
    </source>
</evidence>
<comment type="caution">
    <text evidence="2">The sequence shown here is derived from an EMBL/GenBank/DDBJ whole genome shotgun (WGS) entry which is preliminary data.</text>
</comment>
<name>A0AAV7T2G8_PLEWA</name>
<protein>
    <submittedName>
        <fullName evidence="2">Uncharacterized protein</fullName>
    </submittedName>
</protein>
<feature type="compositionally biased region" description="Basic and acidic residues" evidence="1">
    <location>
        <begin position="60"/>
        <end position="73"/>
    </location>
</feature>
<dbReference type="AlphaFoldDB" id="A0AAV7T2G8"/>
<reference evidence="2" key="1">
    <citation type="journal article" date="2022" name="bioRxiv">
        <title>Sequencing and chromosome-scale assembly of the giantPleurodeles waltlgenome.</title>
        <authorList>
            <person name="Brown T."/>
            <person name="Elewa A."/>
            <person name="Iarovenko S."/>
            <person name="Subramanian E."/>
            <person name="Araus A.J."/>
            <person name="Petzold A."/>
            <person name="Susuki M."/>
            <person name="Suzuki K.-i.T."/>
            <person name="Hayashi T."/>
            <person name="Toyoda A."/>
            <person name="Oliveira C."/>
            <person name="Osipova E."/>
            <person name="Leigh N.D."/>
            <person name="Simon A."/>
            <person name="Yun M.H."/>
        </authorList>
    </citation>
    <scope>NUCLEOTIDE SEQUENCE</scope>
    <source>
        <strain evidence="2">20211129_DDA</strain>
        <tissue evidence="2">Liver</tissue>
    </source>
</reference>
<feature type="region of interest" description="Disordered" evidence="1">
    <location>
        <begin position="184"/>
        <end position="221"/>
    </location>
</feature>
<dbReference type="EMBL" id="JANPWB010000007">
    <property type="protein sequence ID" value="KAJ1170608.1"/>
    <property type="molecule type" value="Genomic_DNA"/>
</dbReference>